<dbReference type="InterPro" id="IPR018490">
    <property type="entry name" value="cNMP-bd_dom_sf"/>
</dbReference>
<dbReference type="Gene3D" id="2.60.120.10">
    <property type="entry name" value="Jelly Rolls"/>
    <property type="match status" value="1"/>
</dbReference>
<dbReference type="GO" id="GO:0003700">
    <property type="term" value="F:DNA-binding transcription factor activity"/>
    <property type="evidence" value="ECO:0007669"/>
    <property type="project" value="TreeGrafter"/>
</dbReference>
<gene>
    <name evidence="6" type="ORF">V5R04_11935</name>
</gene>
<sequence>MSLDDGVVYCHHGHTQQDRAELVSQVPLFANLAPEVIFELAGRVQPRDFNAKEMLYTAGSNNSSLLIVHHGKVKTYRISESGHEQVLRVLGPGDFLGENTLLAPNVMDHFAQTLETAEVCYLSGQDFKDYLLQYPEVSYQMLSALSTRLGQTESQVSTMGGDSVDKRVAQYLLATAREKGTHALRLAMSKKDLASFLGITPETLSRKLSAFEQSRWISLRGQREVTILDAPALNLVN</sequence>
<keyword evidence="1" id="KW-0805">Transcription regulation</keyword>
<proteinExistence type="predicted"/>
<dbReference type="InterPro" id="IPR000595">
    <property type="entry name" value="cNMP-bd_dom"/>
</dbReference>
<evidence type="ECO:0000256" key="1">
    <source>
        <dbReference type="ARBA" id="ARBA00023015"/>
    </source>
</evidence>
<dbReference type="InterPro" id="IPR036390">
    <property type="entry name" value="WH_DNA-bd_sf"/>
</dbReference>
<name>A0AAU7DUE5_9MICO</name>
<dbReference type="PROSITE" id="PS51063">
    <property type="entry name" value="HTH_CRP_2"/>
    <property type="match status" value="1"/>
</dbReference>
<evidence type="ECO:0000256" key="2">
    <source>
        <dbReference type="ARBA" id="ARBA00023125"/>
    </source>
</evidence>
<protein>
    <submittedName>
        <fullName evidence="6">Crp/Fnr family transcriptional regulator</fullName>
    </submittedName>
</protein>
<evidence type="ECO:0000313" key="6">
    <source>
        <dbReference type="EMBL" id="XBH20922.1"/>
    </source>
</evidence>
<dbReference type="AlphaFoldDB" id="A0AAU7DUE5"/>
<feature type="domain" description="HTH crp-type" evidence="5">
    <location>
        <begin position="162"/>
        <end position="231"/>
    </location>
</feature>
<dbReference type="SUPFAM" id="SSF46785">
    <property type="entry name" value="Winged helix' DNA-binding domain"/>
    <property type="match status" value="1"/>
</dbReference>
<dbReference type="SUPFAM" id="SSF51206">
    <property type="entry name" value="cAMP-binding domain-like"/>
    <property type="match status" value="1"/>
</dbReference>
<dbReference type="GO" id="GO:0005829">
    <property type="term" value="C:cytosol"/>
    <property type="evidence" value="ECO:0007669"/>
    <property type="project" value="TreeGrafter"/>
</dbReference>
<evidence type="ECO:0000256" key="3">
    <source>
        <dbReference type="ARBA" id="ARBA00023163"/>
    </source>
</evidence>
<dbReference type="Gene3D" id="1.10.10.10">
    <property type="entry name" value="Winged helix-like DNA-binding domain superfamily/Winged helix DNA-binding domain"/>
    <property type="match status" value="1"/>
</dbReference>
<dbReference type="Pfam" id="PF13545">
    <property type="entry name" value="HTH_Crp_2"/>
    <property type="match status" value="1"/>
</dbReference>
<dbReference type="GO" id="GO:0003677">
    <property type="term" value="F:DNA binding"/>
    <property type="evidence" value="ECO:0007669"/>
    <property type="project" value="UniProtKB-KW"/>
</dbReference>
<reference evidence="6" key="1">
    <citation type="submission" date="2024-02" db="EMBL/GenBank/DDBJ databases">
        <title>Tomenella chthoni gen. nov. sp. nov., a member of the family Jonesiaceae isolated from bat guano.</title>
        <authorList>
            <person name="Miller S.L."/>
            <person name="King J."/>
            <person name="Sankaranarayanan K."/>
            <person name="Lawson P.A."/>
        </authorList>
    </citation>
    <scope>NUCLEOTIDE SEQUENCE</scope>
    <source>
        <strain evidence="6">BS-20</strain>
    </source>
</reference>
<dbReference type="SMART" id="SM00419">
    <property type="entry name" value="HTH_CRP"/>
    <property type="match status" value="1"/>
</dbReference>
<keyword evidence="3" id="KW-0804">Transcription</keyword>
<dbReference type="CDD" id="cd00038">
    <property type="entry name" value="CAP_ED"/>
    <property type="match status" value="1"/>
</dbReference>
<dbReference type="CDD" id="cd00092">
    <property type="entry name" value="HTH_CRP"/>
    <property type="match status" value="1"/>
</dbReference>
<dbReference type="SMART" id="SM00100">
    <property type="entry name" value="cNMP"/>
    <property type="match status" value="1"/>
</dbReference>
<evidence type="ECO:0000259" key="4">
    <source>
        <dbReference type="PROSITE" id="PS50042"/>
    </source>
</evidence>
<dbReference type="PROSITE" id="PS50042">
    <property type="entry name" value="CNMP_BINDING_3"/>
    <property type="match status" value="1"/>
</dbReference>
<dbReference type="Pfam" id="PF00027">
    <property type="entry name" value="cNMP_binding"/>
    <property type="match status" value="1"/>
</dbReference>
<dbReference type="EMBL" id="CP146203">
    <property type="protein sequence ID" value="XBH20922.1"/>
    <property type="molecule type" value="Genomic_DNA"/>
</dbReference>
<accession>A0AAU7DUE5</accession>
<evidence type="ECO:0000259" key="5">
    <source>
        <dbReference type="PROSITE" id="PS51063"/>
    </source>
</evidence>
<feature type="domain" description="Cyclic nucleotide-binding" evidence="4">
    <location>
        <begin position="28"/>
        <end position="148"/>
    </location>
</feature>
<dbReference type="InterPro" id="IPR036388">
    <property type="entry name" value="WH-like_DNA-bd_sf"/>
</dbReference>
<organism evidence="6">
    <name type="scientific">Jonesiaceae bacterium BS-20</name>
    <dbReference type="NCBI Taxonomy" id="3120821"/>
    <lineage>
        <taxon>Bacteria</taxon>
        <taxon>Bacillati</taxon>
        <taxon>Actinomycetota</taxon>
        <taxon>Actinomycetes</taxon>
        <taxon>Micrococcales</taxon>
        <taxon>Jonesiaceae</taxon>
    </lineage>
</organism>
<keyword evidence="2" id="KW-0238">DNA-binding</keyword>
<dbReference type="PRINTS" id="PR00034">
    <property type="entry name" value="HTHCRP"/>
</dbReference>
<dbReference type="PANTHER" id="PTHR24567">
    <property type="entry name" value="CRP FAMILY TRANSCRIPTIONAL REGULATORY PROTEIN"/>
    <property type="match status" value="1"/>
</dbReference>
<dbReference type="InterPro" id="IPR012318">
    <property type="entry name" value="HTH_CRP"/>
</dbReference>
<dbReference type="PANTHER" id="PTHR24567:SF26">
    <property type="entry name" value="REGULATORY PROTEIN YEIL"/>
    <property type="match status" value="1"/>
</dbReference>
<dbReference type="InterPro" id="IPR050397">
    <property type="entry name" value="Env_Response_Regulators"/>
</dbReference>
<dbReference type="InterPro" id="IPR014710">
    <property type="entry name" value="RmlC-like_jellyroll"/>
</dbReference>